<dbReference type="PRINTS" id="PR00080">
    <property type="entry name" value="SDRFAMILY"/>
</dbReference>
<proteinExistence type="inferred from homology"/>
<dbReference type="EMBL" id="LAZR01000039">
    <property type="protein sequence ID" value="KKO00643.1"/>
    <property type="molecule type" value="Genomic_DNA"/>
</dbReference>
<organism evidence="3">
    <name type="scientific">marine sediment metagenome</name>
    <dbReference type="NCBI Taxonomy" id="412755"/>
    <lineage>
        <taxon>unclassified sequences</taxon>
        <taxon>metagenomes</taxon>
        <taxon>ecological metagenomes</taxon>
    </lineage>
</organism>
<dbReference type="GO" id="GO:0016491">
    <property type="term" value="F:oxidoreductase activity"/>
    <property type="evidence" value="ECO:0007669"/>
    <property type="project" value="UniProtKB-KW"/>
</dbReference>
<dbReference type="PANTHER" id="PTHR43115:SF4">
    <property type="entry name" value="DEHYDROGENASE_REDUCTASE SDR FAMILY MEMBER 11"/>
    <property type="match status" value="1"/>
</dbReference>
<evidence type="ECO:0000256" key="1">
    <source>
        <dbReference type="ARBA" id="ARBA00006484"/>
    </source>
</evidence>
<dbReference type="InterPro" id="IPR020904">
    <property type="entry name" value="Sc_DH/Rdtase_CS"/>
</dbReference>
<gene>
    <name evidence="3" type="ORF">LCGC14_0124170</name>
</gene>
<dbReference type="PANTHER" id="PTHR43115">
    <property type="entry name" value="DEHYDROGENASE/REDUCTASE SDR FAMILY MEMBER 11"/>
    <property type="match status" value="1"/>
</dbReference>
<evidence type="ECO:0000313" key="3">
    <source>
        <dbReference type="EMBL" id="KKO00643.1"/>
    </source>
</evidence>
<evidence type="ECO:0000256" key="2">
    <source>
        <dbReference type="ARBA" id="ARBA00023002"/>
    </source>
</evidence>
<reference evidence="3" key="1">
    <citation type="journal article" date="2015" name="Nature">
        <title>Complex archaea that bridge the gap between prokaryotes and eukaryotes.</title>
        <authorList>
            <person name="Spang A."/>
            <person name="Saw J.H."/>
            <person name="Jorgensen S.L."/>
            <person name="Zaremba-Niedzwiedzka K."/>
            <person name="Martijn J."/>
            <person name="Lind A.E."/>
            <person name="van Eijk R."/>
            <person name="Schleper C."/>
            <person name="Guy L."/>
            <person name="Ettema T.J."/>
        </authorList>
    </citation>
    <scope>NUCLEOTIDE SEQUENCE</scope>
</reference>
<comment type="caution">
    <text evidence="3">The sequence shown here is derived from an EMBL/GenBank/DDBJ whole genome shotgun (WGS) entry which is preliminary data.</text>
</comment>
<dbReference type="FunFam" id="3.40.50.720:FF:000084">
    <property type="entry name" value="Short-chain dehydrogenase reductase"/>
    <property type="match status" value="1"/>
</dbReference>
<dbReference type="AlphaFoldDB" id="A0A0F9VL84"/>
<name>A0A0F9VL84_9ZZZZ</name>
<dbReference type="CDD" id="cd05233">
    <property type="entry name" value="SDR_c"/>
    <property type="match status" value="1"/>
</dbReference>
<keyword evidence="2" id="KW-0560">Oxidoreductase</keyword>
<dbReference type="Gene3D" id="3.40.50.720">
    <property type="entry name" value="NAD(P)-binding Rossmann-like Domain"/>
    <property type="match status" value="1"/>
</dbReference>
<dbReference type="Pfam" id="PF00106">
    <property type="entry name" value="adh_short"/>
    <property type="match status" value="1"/>
</dbReference>
<dbReference type="SUPFAM" id="SSF51735">
    <property type="entry name" value="NAD(P)-binding Rossmann-fold domains"/>
    <property type="match status" value="1"/>
</dbReference>
<dbReference type="PRINTS" id="PR00081">
    <property type="entry name" value="GDHRDH"/>
</dbReference>
<evidence type="ECO:0008006" key="4">
    <source>
        <dbReference type="Google" id="ProtNLM"/>
    </source>
</evidence>
<comment type="similarity">
    <text evidence="1">Belongs to the short-chain dehydrogenases/reductases (SDR) family.</text>
</comment>
<dbReference type="InterPro" id="IPR002347">
    <property type="entry name" value="SDR_fam"/>
</dbReference>
<sequence>MGQLADKIAIVTGAGRGIGRSVAEHFAAEGATVIATARTAKELDELAAEMKEASGEAIPLPGDITDEPFVEKLFDEVRQRFGRLDILVNNAGIAPHGPVETLAVEDVRKCLELNIVAAFNCMSHAVRFMKETGDVGKIINIGSVRSHWTEGGDGGAYNASKAGLRSMTESVARQLHGSGSQIAVSLVCPGVVDTTLTNPKREDATGWLRVEHIARSVLHVATAPPDVNVFDVVVIPMAQAPW</sequence>
<dbReference type="PROSITE" id="PS00061">
    <property type="entry name" value="ADH_SHORT"/>
    <property type="match status" value="1"/>
</dbReference>
<protein>
    <recommendedName>
        <fullName evidence="4">SDR family oxidoreductase</fullName>
    </recommendedName>
</protein>
<dbReference type="InterPro" id="IPR036291">
    <property type="entry name" value="NAD(P)-bd_dom_sf"/>
</dbReference>
<accession>A0A0F9VL84</accession>